<evidence type="ECO:0000313" key="14">
    <source>
        <dbReference type="EMBL" id="QDG49920.1"/>
    </source>
</evidence>
<dbReference type="InterPro" id="IPR023009">
    <property type="entry name" value="Tyrosine_recombinase_XerC/XerD"/>
</dbReference>
<feature type="active site" description="O-(3'-phospho-DNA)-tyrosine intermediate" evidence="11">
    <location>
        <position position="283"/>
    </location>
</feature>
<dbReference type="GO" id="GO:0006313">
    <property type="term" value="P:DNA transposition"/>
    <property type="evidence" value="ECO:0007669"/>
    <property type="project" value="UniProtKB-UniRule"/>
</dbReference>
<dbReference type="InterPro" id="IPR011932">
    <property type="entry name" value="Recomb_XerD"/>
</dbReference>
<dbReference type="Gene3D" id="1.10.443.10">
    <property type="entry name" value="Intergrase catalytic core"/>
    <property type="match status" value="1"/>
</dbReference>
<feature type="active site" evidence="11">
    <location>
        <position position="248"/>
    </location>
</feature>
<evidence type="ECO:0000256" key="4">
    <source>
        <dbReference type="ARBA" id="ARBA00022490"/>
    </source>
</evidence>
<dbReference type="Pfam" id="PF00589">
    <property type="entry name" value="Phage_integrase"/>
    <property type="match status" value="1"/>
</dbReference>
<evidence type="ECO:0000256" key="11">
    <source>
        <dbReference type="HAMAP-Rule" id="MF_01807"/>
    </source>
</evidence>
<dbReference type="InterPro" id="IPR044068">
    <property type="entry name" value="CB"/>
</dbReference>
<feature type="active site" evidence="11">
    <location>
        <position position="149"/>
    </location>
</feature>
<evidence type="ECO:0000256" key="10">
    <source>
        <dbReference type="ARBA" id="ARBA00023306"/>
    </source>
</evidence>
<dbReference type="InterPro" id="IPR050090">
    <property type="entry name" value="Tyrosine_recombinase_XerCD"/>
</dbReference>
<feature type="domain" description="Tyr recombinase" evidence="12">
    <location>
        <begin position="109"/>
        <end position="296"/>
    </location>
</feature>
<dbReference type="PANTHER" id="PTHR30349:SF81">
    <property type="entry name" value="TYROSINE RECOMBINASE XERC"/>
    <property type="match status" value="1"/>
</dbReference>
<feature type="domain" description="Core-binding (CB)" evidence="13">
    <location>
        <begin position="1"/>
        <end position="88"/>
    </location>
</feature>
<dbReference type="PROSITE" id="PS51898">
    <property type="entry name" value="TYR_RECOMBINASE"/>
    <property type="match status" value="1"/>
</dbReference>
<dbReference type="NCBIfam" id="TIGR02225">
    <property type="entry name" value="recomb_XerD"/>
    <property type="match status" value="1"/>
</dbReference>
<evidence type="ECO:0000256" key="7">
    <source>
        <dbReference type="ARBA" id="ARBA00022908"/>
    </source>
</evidence>
<dbReference type="PANTHER" id="PTHR30349">
    <property type="entry name" value="PHAGE INTEGRASE-RELATED"/>
    <property type="match status" value="1"/>
</dbReference>
<feature type="active site" evidence="11">
    <location>
        <position position="274"/>
    </location>
</feature>
<evidence type="ECO:0000313" key="15">
    <source>
        <dbReference type="Proteomes" id="UP000315995"/>
    </source>
</evidence>
<keyword evidence="9 11" id="KW-0233">DNA recombination</keyword>
<dbReference type="CDD" id="cd00798">
    <property type="entry name" value="INT_XerDC_C"/>
    <property type="match status" value="1"/>
</dbReference>
<dbReference type="NCBIfam" id="NF001399">
    <property type="entry name" value="PRK00283.1"/>
    <property type="match status" value="1"/>
</dbReference>
<dbReference type="Pfam" id="PF02899">
    <property type="entry name" value="Phage_int_SAM_1"/>
    <property type="match status" value="1"/>
</dbReference>
<evidence type="ECO:0000256" key="9">
    <source>
        <dbReference type="ARBA" id="ARBA00023172"/>
    </source>
</evidence>
<gene>
    <name evidence="11 14" type="primary">xerD</name>
    <name evidence="14" type="ORF">FIV42_03925</name>
</gene>
<sequence length="302" mass="34391">MDLDQAIDAFAFHLKVERNLSENTIDAYTRDLRQFAEHCAEDDKITDVRQIDAMQISGFMGALLDEGLKTRTVARKLSSVRGLFKFLRIDEVIDKDPSAKVDMPKYGRRVPRVLSFDEVETLLATPDRTVPEGHRDWAMLHVLYATGLRVTELCELLQREVDLRAGYVRVIGKGNKQRIVPLGEVALDAVSDYLEQTRGRLLANCGGPGSTPYLFVTRRGSSMTRQAFWKNIKKYARRADIDKPISPHKLRHSFATHLLERGADLRIVQTLLGHANIDTTQIYTHVAQARLKKMYDEHHPRA</sequence>
<evidence type="ECO:0000256" key="6">
    <source>
        <dbReference type="ARBA" id="ARBA00022829"/>
    </source>
</evidence>
<organism evidence="14 15">
    <name type="scientific">Persicimonas caeni</name>
    <dbReference type="NCBI Taxonomy" id="2292766"/>
    <lineage>
        <taxon>Bacteria</taxon>
        <taxon>Deltaproteobacteria</taxon>
        <taxon>Bradymonadales</taxon>
        <taxon>Bradymonadaceae</taxon>
        <taxon>Persicimonas</taxon>
    </lineage>
</organism>
<evidence type="ECO:0000259" key="12">
    <source>
        <dbReference type="PROSITE" id="PS51898"/>
    </source>
</evidence>
<dbReference type="EMBL" id="CP041186">
    <property type="protein sequence ID" value="QDG49920.1"/>
    <property type="molecule type" value="Genomic_DNA"/>
</dbReference>
<proteinExistence type="inferred from homology"/>
<dbReference type="GO" id="GO:0007059">
    <property type="term" value="P:chromosome segregation"/>
    <property type="evidence" value="ECO:0007669"/>
    <property type="project" value="UniProtKB-UniRule"/>
</dbReference>
<accession>A0A5B8Y0N9</accession>
<feature type="active site" evidence="11">
    <location>
        <position position="251"/>
    </location>
</feature>
<comment type="similarity">
    <text evidence="2 11">Belongs to the 'phage' integrase family. XerD subfamily.</text>
</comment>
<dbReference type="GO" id="GO:0005737">
    <property type="term" value="C:cytoplasm"/>
    <property type="evidence" value="ECO:0007669"/>
    <property type="project" value="UniProtKB-SubCell"/>
</dbReference>
<dbReference type="GO" id="GO:0009037">
    <property type="term" value="F:tyrosine-based site-specific recombinase activity"/>
    <property type="evidence" value="ECO:0007669"/>
    <property type="project" value="UniProtKB-UniRule"/>
</dbReference>
<dbReference type="InterPro" id="IPR010998">
    <property type="entry name" value="Integrase_recombinase_N"/>
</dbReference>
<keyword evidence="4 11" id="KW-0963">Cytoplasm</keyword>
<keyword evidence="8 11" id="KW-0238">DNA-binding</keyword>
<reference evidence="14 15" key="1">
    <citation type="submission" date="2019-06" db="EMBL/GenBank/DDBJ databases">
        <title>Persicimonas caeni gen. nov., sp. nov., a predatory bacterium isolated from solar saltern.</title>
        <authorList>
            <person name="Wang S."/>
        </authorList>
    </citation>
    <scope>NUCLEOTIDE SEQUENCE [LARGE SCALE GENOMIC DNA]</scope>
    <source>
        <strain evidence="14 15">YN101</strain>
    </source>
</reference>
<dbReference type="NCBIfam" id="NF040815">
    <property type="entry name" value="recomb_XerA_Arch"/>
    <property type="match status" value="1"/>
</dbReference>
<comment type="function">
    <text evidence="11">Site-specific tyrosine recombinase, which acts by catalyzing the cutting and rejoining of the recombining DNA molecules. The XerC-XerD complex is essential to convert dimers of the bacterial chromosome into monomers to permit their segregation at cell division. It also contributes to the segregational stability of plasmids.</text>
</comment>
<feature type="active site" evidence="11">
    <location>
        <position position="173"/>
    </location>
</feature>
<keyword evidence="15" id="KW-1185">Reference proteome</keyword>
<dbReference type="AlphaFoldDB" id="A0A4Y6PNT9"/>
<dbReference type="HAMAP" id="MF_01808">
    <property type="entry name" value="Recomb_XerC_XerD"/>
    <property type="match status" value="1"/>
</dbReference>
<dbReference type="OrthoDB" id="9801717at2"/>
<keyword evidence="6 11" id="KW-0159">Chromosome partition</keyword>
<dbReference type="PROSITE" id="PS51900">
    <property type="entry name" value="CB"/>
    <property type="match status" value="1"/>
</dbReference>
<dbReference type="SUPFAM" id="SSF56349">
    <property type="entry name" value="DNA breaking-rejoining enzymes"/>
    <property type="match status" value="1"/>
</dbReference>
<keyword evidence="5 11" id="KW-0132">Cell division</keyword>
<dbReference type="InterPro" id="IPR011010">
    <property type="entry name" value="DNA_brk_join_enz"/>
</dbReference>
<evidence type="ECO:0000256" key="2">
    <source>
        <dbReference type="ARBA" id="ARBA00010450"/>
    </source>
</evidence>
<name>A0A4Y6PNT9_PERCE</name>
<dbReference type="InterPro" id="IPR004107">
    <property type="entry name" value="Integrase_SAM-like_N"/>
</dbReference>
<dbReference type="GO" id="GO:0003677">
    <property type="term" value="F:DNA binding"/>
    <property type="evidence" value="ECO:0007669"/>
    <property type="project" value="UniProtKB-UniRule"/>
</dbReference>
<keyword evidence="10 11" id="KW-0131">Cell cycle</keyword>
<comment type="subunit">
    <text evidence="11">Forms a cyclic heterotetrameric complex composed of two molecules of XerC and two molecules of XerD.</text>
</comment>
<evidence type="ECO:0000259" key="13">
    <source>
        <dbReference type="PROSITE" id="PS51900"/>
    </source>
</evidence>
<dbReference type="Gene3D" id="1.10.150.130">
    <property type="match status" value="1"/>
</dbReference>
<evidence type="ECO:0000256" key="3">
    <source>
        <dbReference type="ARBA" id="ARBA00015810"/>
    </source>
</evidence>
<dbReference type="InterPro" id="IPR002104">
    <property type="entry name" value="Integrase_catalytic"/>
</dbReference>
<protein>
    <recommendedName>
        <fullName evidence="3 11">Tyrosine recombinase XerD</fullName>
    </recommendedName>
</protein>
<dbReference type="RefSeq" id="WP_141196417.1">
    <property type="nucleotide sequence ID" value="NZ_CP041186.1"/>
</dbReference>
<dbReference type="InterPro" id="IPR013762">
    <property type="entry name" value="Integrase-like_cat_sf"/>
</dbReference>
<evidence type="ECO:0000256" key="8">
    <source>
        <dbReference type="ARBA" id="ARBA00023125"/>
    </source>
</evidence>
<dbReference type="GO" id="GO:0051301">
    <property type="term" value="P:cell division"/>
    <property type="evidence" value="ECO:0007669"/>
    <property type="project" value="UniProtKB-KW"/>
</dbReference>
<evidence type="ECO:0000256" key="5">
    <source>
        <dbReference type="ARBA" id="ARBA00022618"/>
    </source>
</evidence>
<accession>A0A4Y6PNT9</accession>
<comment type="subcellular location">
    <subcellularLocation>
        <location evidence="1 11">Cytoplasm</location>
    </subcellularLocation>
</comment>
<keyword evidence="7 11" id="KW-0229">DNA integration</keyword>
<dbReference type="Proteomes" id="UP000315995">
    <property type="component" value="Chromosome"/>
</dbReference>
<dbReference type="HAMAP" id="MF_01807">
    <property type="entry name" value="Recomb_XerD"/>
    <property type="match status" value="1"/>
</dbReference>
<evidence type="ECO:0000256" key="1">
    <source>
        <dbReference type="ARBA" id="ARBA00004496"/>
    </source>
</evidence>